<evidence type="ECO:0000256" key="1">
    <source>
        <dbReference type="SAM" id="MobiDB-lite"/>
    </source>
</evidence>
<feature type="compositionally biased region" description="Low complexity" evidence="1">
    <location>
        <begin position="686"/>
        <end position="704"/>
    </location>
</feature>
<feature type="compositionally biased region" description="Polar residues" evidence="1">
    <location>
        <begin position="642"/>
        <end position="661"/>
    </location>
</feature>
<feature type="compositionally biased region" description="Polar residues" evidence="1">
    <location>
        <begin position="571"/>
        <end position="590"/>
    </location>
</feature>
<feature type="compositionally biased region" description="Polar residues" evidence="1">
    <location>
        <begin position="445"/>
        <end position="457"/>
    </location>
</feature>
<dbReference type="VEuPathDB" id="FungiDB:MELLADRAFT_60539"/>
<name>F4RB46_MELLP</name>
<feature type="region of interest" description="Disordered" evidence="1">
    <location>
        <begin position="564"/>
        <end position="619"/>
    </location>
</feature>
<feature type="region of interest" description="Disordered" evidence="1">
    <location>
        <begin position="292"/>
        <end position="317"/>
    </location>
</feature>
<dbReference type="KEGG" id="mlr:MELLADRAFT_60539"/>
<accession>F4RB46</accession>
<feature type="region of interest" description="Disordered" evidence="1">
    <location>
        <begin position="641"/>
        <end position="707"/>
    </location>
</feature>
<feature type="compositionally biased region" description="Polar residues" evidence="1">
    <location>
        <begin position="669"/>
        <end position="685"/>
    </location>
</feature>
<sequence>MYAQAIAKLTVVDKRESIQGPFRLFESTEIEFEIYDIAESEGSKAFSGLNTMAKMKVVIQKHVYEYGPVTSQPIRTYLNQQLDNLFALGSFSASPKILYLWLVNHIQTTKDCGSDSHSPPIKMLKPNPHDLPEKTRYYLHDLDQVSKVVGVWLQSMPMTYPLQSALNTVWNVVEIELQAIAKDILPSDFISISIWDDSSYLNNQQGSYPGFNRAMDQNLDKIKNHNGKRERSPHDDARPIFNIHHCSTVLSTSVGKPMASTECVSNHLSQSAHHIEAKRHKTASIDEMILSGQNHQSLYTPDSGKNPPKSRTRPIPSDMDNIIQEIFRLDPLPSSIAVGIPSDYVATRIRYPCYFPSPDDYEVGELWEKIDSEFLNVVGADILSRGDLRRGKYGVLGIVDWILDAREHPGWDDTCENVVSGKLVELRDRLTSALLQPDHVSSHASILHSPTHSTTTLVGHDSPPTFMKDRDQPPFTKANTKSKWMDTVMVSDASSSDDTHGVGLPAQTIRPAIRKTGVIVGAIRMPRSASPPPDTDAEQVQYQSASKRASSIRQSTTPRIIGTIRMPRSETPPSDTDAEQVQYQSASKPASSIRHFTTPRVIGRIRMPRSETSPSNTEAQARFNLSPHLLNASKSKVVKAGSTDQLSIEGPDNSSHITQTVGPGEGNVDQITGDSPPTRDQSTRLQASGNSSSSSAAQEISSHQLIDSSQPQPIFISSFWVKQIDIYKSISVEKNNPQPTELSEIHKAKRVLLETLIRGSCTEFNPNESLSRPVTFSSLGQPGIRSWCEQPENRELFTPGLETIWYKPEVFNFDAIANSEPPESISRHERFLWNTLKNFRVPSATLVERGMHYVLAALVLIGSDAEQPHHSPELPDVSSISHGARTALSCWQHYKTLSSLRWAKLEAKRIEAADNCIEDLDKLIATIYTMVETFASIWAFTSLKADIEATQKVIRENQSPEKLEALTLGLEQLKNACNQIKVEYANLPALVAFLCCGVKGLMIYPNDIRVYTPLRAINILLVTSHLAQLDERISEPIWKRTQSYIVGFLNAIIQPTDSWVPQELNRYHLAKALFLDFSNHFISRNISEICVPKARAYKVHNKAYS</sequence>
<evidence type="ECO:0000313" key="3">
    <source>
        <dbReference type="Proteomes" id="UP000001072"/>
    </source>
</evidence>
<dbReference type="RefSeq" id="XP_007406397.1">
    <property type="nucleotide sequence ID" value="XM_007406335.1"/>
</dbReference>
<protein>
    <submittedName>
        <fullName evidence="2">Uncharacterized protein</fullName>
    </submittedName>
</protein>
<dbReference type="EMBL" id="GL883095">
    <property type="protein sequence ID" value="EGG10096.1"/>
    <property type="molecule type" value="Genomic_DNA"/>
</dbReference>
<reference evidence="3" key="1">
    <citation type="journal article" date="2011" name="Proc. Natl. Acad. Sci. U.S.A.">
        <title>Obligate biotrophy features unraveled by the genomic analysis of rust fungi.</title>
        <authorList>
            <person name="Duplessis S."/>
            <person name="Cuomo C.A."/>
            <person name="Lin Y.-C."/>
            <person name="Aerts A."/>
            <person name="Tisserant E."/>
            <person name="Veneault-Fourrey C."/>
            <person name="Joly D.L."/>
            <person name="Hacquard S."/>
            <person name="Amselem J."/>
            <person name="Cantarel B.L."/>
            <person name="Chiu R."/>
            <person name="Coutinho P.M."/>
            <person name="Feau N."/>
            <person name="Field M."/>
            <person name="Frey P."/>
            <person name="Gelhaye E."/>
            <person name="Goldberg J."/>
            <person name="Grabherr M.G."/>
            <person name="Kodira C.D."/>
            <person name="Kohler A."/>
            <person name="Kuees U."/>
            <person name="Lindquist E.A."/>
            <person name="Lucas S.M."/>
            <person name="Mago R."/>
            <person name="Mauceli E."/>
            <person name="Morin E."/>
            <person name="Murat C."/>
            <person name="Pangilinan J.L."/>
            <person name="Park R."/>
            <person name="Pearson M."/>
            <person name="Quesneville H."/>
            <person name="Rouhier N."/>
            <person name="Sakthikumar S."/>
            <person name="Salamov A.A."/>
            <person name="Schmutz J."/>
            <person name="Selles B."/>
            <person name="Shapiro H."/>
            <person name="Tanguay P."/>
            <person name="Tuskan G.A."/>
            <person name="Henrissat B."/>
            <person name="Van de Peer Y."/>
            <person name="Rouze P."/>
            <person name="Ellis J.G."/>
            <person name="Dodds P.N."/>
            <person name="Schein J.E."/>
            <person name="Zhong S."/>
            <person name="Hamelin R.C."/>
            <person name="Grigoriev I.V."/>
            <person name="Szabo L.J."/>
            <person name="Martin F."/>
        </authorList>
    </citation>
    <scope>NUCLEOTIDE SEQUENCE [LARGE SCALE GENOMIC DNA]</scope>
    <source>
        <strain evidence="3">98AG31 / pathotype 3-4-7</strain>
    </source>
</reference>
<organism evidence="3">
    <name type="scientific">Melampsora larici-populina (strain 98AG31 / pathotype 3-4-7)</name>
    <name type="common">Poplar leaf rust fungus</name>
    <dbReference type="NCBI Taxonomy" id="747676"/>
    <lineage>
        <taxon>Eukaryota</taxon>
        <taxon>Fungi</taxon>
        <taxon>Dikarya</taxon>
        <taxon>Basidiomycota</taxon>
        <taxon>Pucciniomycotina</taxon>
        <taxon>Pucciniomycetes</taxon>
        <taxon>Pucciniales</taxon>
        <taxon>Melampsoraceae</taxon>
        <taxon>Melampsora</taxon>
    </lineage>
</organism>
<keyword evidence="3" id="KW-1185">Reference proteome</keyword>
<proteinExistence type="predicted"/>
<evidence type="ECO:0000313" key="2">
    <source>
        <dbReference type="EMBL" id="EGG10096.1"/>
    </source>
</evidence>
<dbReference type="HOGENOM" id="CLU_291522_0_0_1"/>
<dbReference type="Proteomes" id="UP000001072">
    <property type="component" value="Unassembled WGS sequence"/>
</dbReference>
<gene>
    <name evidence="2" type="ORF">MELLADRAFT_60539</name>
</gene>
<dbReference type="InParanoid" id="F4RB46"/>
<feature type="region of interest" description="Disordered" evidence="1">
    <location>
        <begin position="445"/>
        <end position="478"/>
    </location>
</feature>
<dbReference type="AlphaFoldDB" id="F4RB46"/>
<feature type="compositionally biased region" description="Polar residues" evidence="1">
    <location>
        <begin position="610"/>
        <end position="619"/>
    </location>
</feature>
<dbReference type="GeneID" id="18929561"/>